<evidence type="ECO:0000259" key="2">
    <source>
        <dbReference type="PROSITE" id="PS50003"/>
    </source>
</evidence>
<feature type="compositionally biased region" description="Basic and acidic residues" evidence="1">
    <location>
        <begin position="249"/>
        <end position="271"/>
    </location>
</feature>
<reference evidence="3" key="2">
    <citation type="submission" date="2012-05" db="EMBL/GenBank/DDBJ databases">
        <title>Annotation of the Genome Sequence of Fusarium oxysporum HDV247.</title>
        <authorList>
            <consortium name="The Broad Institute Genomics Platform"/>
            <person name="Ma L.-J."/>
            <person name="Corby-Kistler H."/>
            <person name="Broz K."/>
            <person name="Gale L.R."/>
            <person name="Jonkers W."/>
            <person name="O'Donnell K."/>
            <person name="Ploetz R."/>
            <person name="Steinberg C."/>
            <person name="Schwartz D.C."/>
            <person name="VanEtten H."/>
            <person name="Zhou S."/>
            <person name="Young S.K."/>
            <person name="Zeng Q."/>
            <person name="Gargeya S."/>
            <person name="Fitzgerald M."/>
            <person name="Abouelleil A."/>
            <person name="Alvarado L."/>
            <person name="Chapman S.B."/>
            <person name="Gainer-Dewar J."/>
            <person name="Goldberg J."/>
            <person name="Griggs A."/>
            <person name="Gujja S."/>
            <person name="Hansen M."/>
            <person name="Howarth C."/>
            <person name="Imamovic A."/>
            <person name="Ireland A."/>
            <person name="Larimer J."/>
            <person name="McCowan C."/>
            <person name="Murphy C."/>
            <person name="Pearson M."/>
            <person name="Poon T.W."/>
            <person name="Priest M."/>
            <person name="Roberts A."/>
            <person name="Saif S."/>
            <person name="Shea T."/>
            <person name="Sykes S."/>
            <person name="Wortman J."/>
            <person name="Nusbaum C."/>
            <person name="Birren B."/>
        </authorList>
    </citation>
    <scope>NUCLEOTIDE SEQUENCE</scope>
    <source>
        <strain evidence="3">HDV247</strain>
    </source>
</reference>
<dbReference type="Proteomes" id="UP000030751">
    <property type="component" value="Unassembled WGS sequence"/>
</dbReference>
<feature type="region of interest" description="Disordered" evidence="1">
    <location>
        <begin position="1"/>
        <end position="74"/>
    </location>
</feature>
<feature type="compositionally biased region" description="Basic and acidic residues" evidence="1">
    <location>
        <begin position="231"/>
        <end position="240"/>
    </location>
</feature>
<proteinExistence type="predicted"/>
<feature type="compositionally biased region" description="Low complexity" evidence="1">
    <location>
        <begin position="17"/>
        <end position="33"/>
    </location>
</feature>
<evidence type="ECO:0000256" key="1">
    <source>
        <dbReference type="SAM" id="MobiDB-lite"/>
    </source>
</evidence>
<feature type="compositionally biased region" description="Basic and acidic residues" evidence="1">
    <location>
        <begin position="280"/>
        <end position="289"/>
    </location>
</feature>
<dbReference type="Gene3D" id="2.30.29.30">
    <property type="entry name" value="Pleckstrin-homology domain (PH domain)/Phosphotyrosine-binding domain (PTB)"/>
    <property type="match status" value="1"/>
</dbReference>
<accession>W9N8W6</accession>
<feature type="domain" description="PH" evidence="2">
    <location>
        <begin position="60"/>
        <end position="186"/>
    </location>
</feature>
<dbReference type="InterPro" id="IPR039712">
    <property type="entry name" value="Meu6"/>
</dbReference>
<dbReference type="OrthoDB" id="5593352at2759"/>
<dbReference type="PANTHER" id="PTHR42073">
    <property type="entry name" value="MEIOTIC EXPRESSION UP-REGULATED PROTEIN 6"/>
    <property type="match status" value="1"/>
</dbReference>
<dbReference type="PANTHER" id="PTHR42073:SF1">
    <property type="entry name" value="MEIOTIC EXPRESSION UP-REGULATED PROTEIN 6"/>
    <property type="match status" value="1"/>
</dbReference>
<feature type="compositionally biased region" description="Basic and acidic residues" evidence="1">
    <location>
        <begin position="34"/>
        <end position="72"/>
    </location>
</feature>
<evidence type="ECO:0000313" key="3">
    <source>
        <dbReference type="EMBL" id="EXA29208.1"/>
    </source>
</evidence>
<dbReference type="HOGENOM" id="CLU_071467_0_0_1"/>
<feature type="compositionally biased region" description="Basic and acidic residues" evidence="1">
    <location>
        <begin position="1"/>
        <end position="16"/>
    </location>
</feature>
<gene>
    <name evidence="3" type="ORF">FOVG_19252</name>
</gene>
<dbReference type="SUPFAM" id="SSF50729">
    <property type="entry name" value="PH domain-like"/>
    <property type="match status" value="1"/>
</dbReference>
<dbReference type="InterPro" id="IPR001849">
    <property type="entry name" value="PH_domain"/>
</dbReference>
<sequence length="367" mass="40173">MAEEQKNVEVPQETKPETTPAPATETPAESAPATEDKPTEETKPAETQESKAEDKKEEAKPVEEGHLGHKDQGFSFPKSLIASKEFFFFGTDAFEPKALAHYLKTEKSAETAHSNIAWASHTGKGLLFFGDKKNPSGIISLADATEPETDGSHKFHFTSKGNKHSFKAANTAERDNWVAQLKLKIAEAKELASTVTESEAYKKTIESFKPAPPKKEEAKAKESVSAPATEETPKEAKAEESVSAPAAEETPKEAKAEESAEETPKEAKAEESVSAPAAEETPKEAKAEESVSAPAAEKTPKEELEEELKEERITRILQQLQDRVESLENQLKDMKDMTTKMDKNMEALMGMFEEFMKASAVTSEAAK</sequence>
<reference evidence="3" key="1">
    <citation type="submission" date="2011-10" db="EMBL/GenBank/DDBJ databases">
        <title>The Genome Sequence of Fusarium oxysporum HDV247.</title>
        <authorList>
            <consortium name="The Broad Institute Genome Sequencing Platform"/>
            <person name="Ma L.-J."/>
            <person name="Gale L.R."/>
            <person name="Schwartz D.C."/>
            <person name="Zhou S."/>
            <person name="Corby-Kistler H."/>
            <person name="Young S.K."/>
            <person name="Zeng Q."/>
            <person name="Gargeya S."/>
            <person name="Fitzgerald M."/>
            <person name="Haas B."/>
            <person name="Abouelleil A."/>
            <person name="Alvarado L."/>
            <person name="Arachchi H.M."/>
            <person name="Berlin A."/>
            <person name="Brown A."/>
            <person name="Chapman S.B."/>
            <person name="Chen Z."/>
            <person name="Dunbar C."/>
            <person name="Freedman E."/>
            <person name="Gearin G."/>
            <person name="Goldberg J."/>
            <person name="Griggs A."/>
            <person name="Gujja S."/>
            <person name="Heiman D."/>
            <person name="Howarth C."/>
            <person name="Larson L."/>
            <person name="Lui A."/>
            <person name="MacDonald P.J.P."/>
            <person name="Montmayeur A."/>
            <person name="Murphy C."/>
            <person name="Neiman D."/>
            <person name="Pearson M."/>
            <person name="Priest M."/>
            <person name="Roberts A."/>
            <person name="Saif S."/>
            <person name="Shea T."/>
            <person name="Shenoy N."/>
            <person name="Sisk P."/>
            <person name="Stolte C."/>
            <person name="Sykes S."/>
            <person name="Wortman J."/>
            <person name="Nusbaum C."/>
            <person name="Birren B."/>
        </authorList>
    </citation>
    <scope>NUCLEOTIDE SEQUENCE [LARGE SCALE GENOMIC DNA]</scope>
    <source>
        <strain evidence="3">HDV247</strain>
    </source>
</reference>
<dbReference type="EMBL" id="JH651135">
    <property type="protein sequence ID" value="EXA29208.1"/>
    <property type="molecule type" value="Genomic_DNA"/>
</dbReference>
<dbReference type="InterPro" id="IPR011993">
    <property type="entry name" value="PH-like_dom_sf"/>
</dbReference>
<dbReference type="PROSITE" id="PS50003">
    <property type="entry name" value="PH_DOMAIN"/>
    <property type="match status" value="1"/>
</dbReference>
<protein>
    <recommendedName>
        <fullName evidence="2">PH domain-containing protein</fullName>
    </recommendedName>
</protein>
<organism evidence="3">
    <name type="scientific">Fusarium oxysporum f. sp. pisi HDV247</name>
    <dbReference type="NCBI Taxonomy" id="1080344"/>
    <lineage>
        <taxon>Eukaryota</taxon>
        <taxon>Fungi</taxon>
        <taxon>Dikarya</taxon>
        <taxon>Ascomycota</taxon>
        <taxon>Pezizomycotina</taxon>
        <taxon>Sordariomycetes</taxon>
        <taxon>Hypocreomycetidae</taxon>
        <taxon>Hypocreales</taxon>
        <taxon>Nectriaceae</taxon>
        <taxon>Fusarium</taxon>
        <taxon>Fusarium oxysporum species complex</taxon>
    </lineage>
</organism>
<feature type="compositionally biased region" description="Basic and acidic residues" evidence="1">
    <location>
        <begin position="213"/>
        <end position="222"/>
    </location>
</feature>
<name>W9N8W6_FUSOX</name>
<dbReference type="AlphaFoldDB" id="W9N8W6"/>
<dbReference type="InterPro" id="IPR039483">
    <property type="entry name" value="Meu6_PH_dom"/>
</dbReference>
<dbReference type="Pfam" id="PF15406">
    <property type="entry name" value="PH_6"/>
    <property type="match status" value="1"/>
</dbReference>
<feature type="region of interest" description="Disordered" evidence="1">
    <location>
        <begin position="208"/>
        <end position="310"/>
    </location>
</feature>